<sequence length="264" mass="30527">MNSCIYRSSVSHRRRTPVEHQFRYRLFWLYIDLEEWPVLSRQVTGLSDRRFAPAALWRNDHLGDRDTPLQQSVRQLVHERTGADLANGPIRLLTQPRSLGFYFSPLNMYYCFDQHETLTAVVAEVNNTPWGEQHCYVLWSDNQTAPGCYRHAKTFHVSPFMGMDQSYVWQVQPPDEQFQLHLATERSGQAYFDAAMNLERRPLTSGSLMRHLATSPINAGRVLSAIYFEAFRLWMKRCPYFPHPKNQSTATPTSQASSPMNPAG</sequence>
<dbReference type="KEGG" id="amuc:Pan181_24920"/>
<evidence type="ECO:0000313" key="2">
    <source>
        <dbReference type="EMBL" id="QDU56283.1"/>
    </source>
</evidence>
<dbReference type="InterPro" id="IPR010775">
    <property type="entry name" value="DUF1365"/>
</dbReference>
<dbReference type="Pfam" id="PF07103">
    <property type="entry name" value="DUF1365"/>
    <property type="match status" value="1"/>
</dbReference>
<reference evidence="2 3" key="1">
    <citation type="submission" date="2019-02" db="EMBL/GenBank/DDBJ databases">
        <title>Deep-cultivation of Planctomycetes and their phenomic and genomic characterization uncovers novel biology.</title>
        <authorList>
            <person name="Wiegand S."/>
            <person name="Jogler M."/>
            <person name="Boedeker C."/>
            <person name="Pinto D."/>
            <person name="Vollmers J."/>
            <person name="Rivas-Marin E."/>
            <person name="Kohn T."/>
            <person name="Peeters S.H."/>
            <person name="Heuer A."/>
            <person name="Rast P."/>
            <person name="Oberbeckmann S."/>
            <person name="Bunk B."/>
            <person name="Jeske O."/>
            <person name="Meyerdierks A."/>
            <person name="Storesund J.E."/>
            <person name="Kallscheuer N."/>
            <person name="Luecker S."/>
            <person name="Lage O.M."/>
            <person name="Pohl T."/>
            <person name="Merkel B.J."/>
            <person name="Hornburger P."/>
            <person name="Mueller R.-W."/>
            <person name="Bruemmer F."/>
            <person name="Labrenz M."/>
            <person name="Spormann A.M."/>
            <person name="Op den Camp H."/>
            <person name="Overmann J."/>
            <person name="Amann R."/>
            <person name="Jetten M.S.M."/>
            <person name="Mascher T."/>
            <person name="Medema M.H."/>
            <person name="Devos D.P."/>
            <person name="Kaster A.-K."/>
            <person name="Ovreas L."/>
            <person name="Rohde M."/>
            <person name="Galperin M.Y."/>
            <person name="Jogler C."/>
        </authorList>
    </citation>
    <scope>NUCLEOTIDE SEQUENCE [LARGE SCALE GENOMIC DNA]</scope>
    <source>
        <strain evidence="2 3">Pan181</strain>
    </source>
</reference>
<evidence type="ECO:0008006" key="4">
    <source>
        <dbReference type="Google" id="ProtNLM"/>
    </source>
</evidence>
<keyword evidence="3" id="KW-1185">Reference proteome</keyword>
<dbReference type="EMBL" id="CP036278">
    <property type="protein sequence ID" value="QDU56283.1"/>
    <property type="molecule type" value="Genomic_DNA"/>
</dbReference>
<evidence type="ECO:0000256" key="1">
    <source>
        <dbReference type="SAM" id="MobiDB-lite"/>
    </source>
</evidence>
<gene>
    <name evidence="2" type="ORF">Pan181_24920</name>
</gene>
<dbReference type="RefSeq" id="WP_145247048.1">
    <property type="nucleotide sequence ID" value="NZ_CP036278.1"/>
</dbReference>
<name>A0A518ANI5_9BACT</name>
<evidence type="ECO:0000313" key="3">
    <source>
        <dbReference type="Proteomes" id="UP000315750"/>
    </source>
</evidence>
<feature type="compositionally biased region" description="Low complexity" evidence="1">
    <location>
        <begin position="247"/>
        <end position="264"/>
    </location>
</feature>
<dbReference type="PANTHER" id="PTHR33973:SF4">
    <property type="entry name" value="OS07G0153300 PROTEIN"/>
    <property type="match status" value="1"/>
</dbReference>
<protein>
    <recommendedName>
        <fullName evidence="4">DUF1365 domain-containing protein</fullName>
    </recommendedName>
</protein>
<proteinExistence type="predicted"/>
<dbReference type="PANTHER" id="PTHR33973">
    <property type="entry name" value="OS07G0153300 PROTEIN"/>
    <property type="match status" value="1"/>
</dbReference>
<accession>A0A518ANI5</accession>
<dbReference type="AlphaFoldDB" id="A0A518ANI5"/>
<organism evidence="2 3">
    <name type="scientific">Aeoliella mucimassa</name>
    <dbReference type="NCBI Taxonomy" id="2527972"/>
    <lineage>
        <taxon>Bacteria</taxon>
        <taxon>Pseudomonadati</taxon>
        <taxon>Planctomycetota</taxon>
        <taxon>Planctomycetia</taxon>
        <taxon>Pirellulales</taxon>
        <taxon>Lacipirellulaceae</taxon>
        <taxon>Aeoliella</taxon>
    </lineage>
</organism>
<feature type="region of interest" description="Disordered" evidence="1">
    <location>
        <begin position="245"/>
        <end position="264"/>
    </location>
</feature>
<dbReference type="Proteomes" id="UP000315750">
    <property type="component" value="Chromosome"/>
</dbReference>
<dbReference type="OrthoDB" id="9778801at2"/>